<dbReference type="AlphaFoldDB" id="A0A244EQB9"/>
<dbReference type="Gene3D" id="3.40.630.30">
    <property type="match status" value="1"/>
</dbReference>
<dbReference type="InterPro" id="IPR016181">
    <property type="entry name" value="Acyl_CoA_acyltransferase"/>
</dbReference>
<gene>
    <name evidence="4" type="ORF">BW686_14160</name>
</gene>
<dbReference type="PROSITE" id="PS51186">
    <property type="entry name" value="GNAT"/>
    <property type="match status" value="1"/>
</dbReference>
<evidence type="ECO:0000313" key="5">
    <source>
        <dbReference type="Proteomes" id="UP000195128"/>
    </source>
</evidence>
<evidence type="ECO:0000256" key="2">
    <source>
        <dbReference type="ARBA" id="ARBA00023315"/>
    </source>
</evidence>
<proteinExistence type="predicted"/>
<protein>
    <submittedName>
        <fullName evidence="4">GNAT family N-acetyltransferase</fullName>
    </submittedName>
</protein>
<comment type="caution">
    <text evidence="4">The sequence shown here is derived from an EMBL/GenBank/DDBJ whole genome shotgun (WGS) entry which is preliminary data.</text>
</comment>
<dbReference type="CDD" id="cd04301">
    <property type="entry name" value="NAT_SF"/>
    <property type="match status" value="1"/>
</dbReference>
<dbReference type="EMBL" id="MTSA01000010">
    <property type="protein sequence ID" value="OUM06656.1"/>
    <property type="molecule type" value="Genomic_DNA"/>
</dbReference>
<accession>A0A244EQB9</accession>
<feature type="domain" description="N-acetyltransferase" evidence="3">
    <location>
        <begin position="3"/>
        <end position="154"/>
    </location>
</feature>
<dbReference type="PANTHER" id="PTHR43800">
    <property type="entry name" value="PEPTIDYL-LYSINE N-ACETYLTRANSFERASE YJAB"/>
    <property type="match status" value="1"/>
</dbReference>
<reference evidence="4 5" key="1">
    <citation type="submission" date="2017-01" db="EMBL/GenBank/DDBJ databases">
        <authorList>
            <person name="Mah S.A."/>
            <person name="Swanson W.J."/>
            <person name="Moy G.W."/>
            <person name="Vacquier V.D."/>
        </authorList>
    </citation>
    <scope>NUCLEOTIDE SEQUENCE [LARGE SCALE GENOMIC DNA]</scope>
    <source>
        <strain evidence="4">PDD-32b-74</strain>
    </source>
</reference>
<evidence type="ECO:0000256" key="1">
    <source>
        <dbReference type="ARBA" id="ARBA00022679"/>
    </source>
</evidence>
<dbReference type="OrthoDB" id="572496at2"/>
<dbReference type="PANTHER" id="PTHR43800:SF1">
    <property type="entry name" value="PEPTIDYL-LYSINE N-ACETYLTRANSFERASE YJAB"/>
    <property type="match status" value="1"/>
</dbReference>
<keyword evidence="1 4" id="KW-0808">Transferase</keyword>
<dbReference type="SUPFAM" id="SSF55729">
    <property type="entry name" value="Acyl-CoA N-acyltransferases (Nat)"/>
    <property type="match status" value="1"/>
</dbReference>
<dbReference type="RefSeq" id="WP_084917760.1">
    <property type="nucleotide sequence ID" value="NZ_MTSA01000010.1"/>
</dbReference>
<keyword evidence="2" id="KW-0012">Acyltransferase</keyword>
<evidence type="ECO:0000259" key="3">
    <source>
        <dbReference type="PROSITE" id="PS51186"/>
    </source>
</evidence>
<name>A0A244EQB9_PSESX</name>
<sequence>MAFQLRLSQAHDLPDLMRISTQARSRYRTIPSLAYIADTPALNADRFKACRVMVAVDRHDQQVVGFAATRPLDGLLYLDNIAVDPRVSGFGVGVSLLTSALAYADALQVQAISLTTFREPIWNGPWFRKHGFLPMPEAHMGAGLKAVIERQSLTLDPVTRETLWRCCNR</sequence>
<dbReference type="GO" id="GO:0016747">
    <property type="term" value="F:acyltransferase activity, transferring groups other than amino-acyl groups"/>
    <property type="evidence" value="ECO:0007669"/>
    <property type="project" value="InterPro"/>
</dbReference>
<dbReference type="InterPro" id="IPR000182">
    <property type="entry name" value="GNAT_dom"/>
</dbReference>
<organism evidence="4 5">
    <name type="scientific">Pseudomonas syringae</name>
    <dbReference type="NCBI Taxonomy" id="317"/>
    <lineage>
        <taxon>Bacteria</taxon>
        <taxon>Pseudomonadati</taxon>
        <taxon>Pseudomonadota</taxon>
        <taxon>Gammaproteobacteria</taxon>
        <taxon>Pseudomonadales</taxon>
        <taxon>Pseudomonadaceae</taxon>
        <taxon>Pseudomonas</taxon>
    </lineage>
</organism>
<evidence type="ECO:0000313" key="4">
    <source>
        <dbReference type="EMBL" id="OUM06656.1"/>
    </source>
</evidence>
<dbReference type="Proteomes" id="UP000195128">
    <property type="component" value="Unassembled WGS sequence"/>
</dbReference>
<dbReference type="Pfam" id="PF00583">
    <property type="entry name" value="Acetyltransf_1"/>
    <property type="match status" value="1"/>
</dbReference>